<gene>
    <name evidence="1" type="ORF">C1E23_04625</name>
</gene>
<evidence type="ECO:0000313" key="2">
    <source>
        <dbReference type="Proteomes" id="UP000291338"/>
    </source>
</evidence>
<proteinExistence type="predicted"/>
<dbReference type="AlphaFoldDB" id="A0A4Q7IQN1"/>
<reference evidence="1 2" key="1">
    <citation type="submission" date="2018-01" db="EMBL/GenBank/DDBJ databases">
        <title>Co-occurrence of chitin degradation, pigmentation and bioactivity in marine Pseudoalteromonas.</title>
        <authorList>
            <person name="Paulsen S."/>
            <person name="Gram L."/>
            <person name="Machado H."/>
        </authorList>
    </citation>
    <scope>NUCLEOTIDE SEQUENCE [LARGE SCALE GENOMIC DNA]</scope>
    <source>
        <strain evidence="1 2">S3898</strain>
    </source>
</reference>
<organism evidence="1 2">
    <name type="scientific">Pseudoalteromonas phenolica</name>
    <dbReference type="NCBI Taxonomy" id="161398"/>
    <lineage>
        <taxon>Bacteria</taxon>
        <taxon>Pseudomonadati</taxon>
        <taxon>Pseudomonadota</taxon>
        <taxon>Gammaproteobacteria</taxon>
        <taxon>Alteromonadales</taxon>
        <taxon>Pseudoalteromonadaceae</taxon>
        <taxon>Pseudoalteromonas</taxon>
    </lineage>
</organism>
<name>A0A4Q7IQN1_9GAMM</name>
<dbReference type="Proteomes" id="UP000291338">
    <property type="component" value="Unassembled WGS sequence"/>
</dbReference>
<dbReference type="RefSeq" id="WP_130254455.1">
    <property type="nucleotide sequence ID" value="NZ_PPSX01000017.1"/>
</dbReference>
<sequence length="621" mass="68444">MKNTLISSLVVALLSGCGSSKDNTEQTTPPPIEETLEKSEVEFYLPSFVSQSGVLKIVDLTTNTTQNKEVADISAYELSLDEQRTYAFSFAPSDNRITCPLQAGCGRSIRNDPDDLNGNNEIDFGEPIIAELTYQAQAFPVAGINKVFFSPFATLMAERNIANNQLSLTSTPIYHLAHSNQNQSLSAEFLADAITFSDAITQHRLRESGSQFEQAYDTVLNDSESTDWSNYLYNANDYLRTLLTDDKISALYAGQSALVHTRLNSVFNPILLANSNDFDADRKQSLLVQIREAIGVLRLQDENYSEEMSKRLEEIEAVINQDAEKAIELIGQSILDVLLEVSPADDSFPGRYQVNGLTIDYSDGPFTWVVSGQREDYDIEMNIVMPTWRKSASLGDKIEGTGIAKISKGDLELTLDLSNINLELDGTIDTDDSQSTTGVGIFAGVITLNQENSVLKGDVDLTVKRQILEEQLDTIVLSFATDASLTTPSQVIPLKAYANERTPFEVDSTNLAFGIELGLALNGAKDLKLQFIGEPELLSELNQGDVYLLNNNKVMEIVVRTAGDNINLVTRGEHGYWLDLKKKGKNYTGGYYLGDKQVGDIQTVRGIPGILFPDSTFESLF</sequence>
<accession>A0A4Q7IQN1</accession>
<dbReference type="PROSITE" id="PS51257">
    <property type="entry name" value="PROKAR_LIPOPROTEIN"/>
    <property type="match status" value="1"/>
</dbReference>
<evidence type="ECO:0000313" key="1">
    <source>
        <dbReference type="EMBL" id="RZQ54261.1"/>
    </source>
</evidence>
<dbReference type="EMBL" id="PPSX01000017">
    <property type="protein sequence ID" value="RZQ54261.1"/>
    <property type="molecule type" value="Genomic_DNA"/>
</dbReference>
<comment type="caution">
    <text evidence="1">The sequence shown here is derived from an EMBL/GenBank/DDBJ whole genome shotgun (WGS) entry which is preliminary data.</text>
</comment>
<protein>
    <submittedName>
        <fullName evidence="1">Uncharacterized protein</fullName>
    </submittedName>
</protein>